<proteinExistence type="predicted"/>
<evidence type="ECO:0000313" key="2">
    <source>
        <dbReference type="EMBL" id="KAL0204071.1"/>
    </source>
</evidence>
<protein>
    <recommendedName>
        <fullName evidence="4">Secreted protein</fullName>
    </recommendedName>
</protein>
<reference evidence="2 3" key="1">
    <citation type="submission" date="2024-05" db="EMBL/GenBank/DDBJ databases">
        <title>Genome sequencing and assembly of Indian major carp, Cirrhinus mrigala (Hamilton, 1822).</title>
        <authorList>
            <person name="Mohindra V."/>
            <person name="Chowdhury L.M."/>
            <person name="Lal K."/>
            <person name="Jena J.K."/>
        </authorList>
    </citation>
    <scope>NUCLEOTIDE SEQUENCE [LARGE SCALE GENOMIC DNA]</scope>
    <source>
        <strain evidence="2">CM1030</strain>
        <tissue evidence="2">Blood</tissue>
    </source>
</reference>
<gene>
    <name evidence="2" type="ORF">M9458_002089</name>
</gene>
<evidence type="ECO:0000313" key="3">
    <source>
        <dbReference type="Proteomes" id="UP001529510"/>
    </source>
</evidence>
<keyword evidence="1" id="KW-0732">Signal</keyword>
<feature type="non-terminal residue" evidence="2">
    <location>
        <position position="61"/>
    </location>
</feature>
<evidence type="ECO:0000256" key="1">
    <source>
        <dbReference type="SAM" id="SignalP"/>
    </source>
</evidence>
<dbReference type="Proteomes" id="UP001529510">
    <property type="component" value="Unassembled WGS sequence"/>
</dbReference>
<evidence type="ECO:0008006" key="4">
    <source>
        <dbReference type="Google" id="ProtNLM"/>
    </source>
</evidence>
<sequence>MQLCQFCCCAVLHNLTLLNGDVVEPDDEKDHEDTTEPHNLEARAGDHVRDNLAITVSARPP</sequence>
<accession>A0ABD0S024</accession>
<dbReference type="AlphaFoldDB" id="A0ABD0S024"/>
<keyword evidence="3" id="KW-1185">Reference proteome</keyword>
<organism evidence="2 3">
    <name type="scientific">Cirrhinus mrigala</name>
    <name type="common">Mrigala</name>
    <dbReference type="NCBI Taxonomy" id="683832"/>
    <lineage>
        <taxon>Eukaryota</taxon>
        <taxon>Metazoa</taxon>
        <taxon>Chordata</taxon>
        <taxon>Craniata</taxon>
        <taxon>Vertebrata</taxon>
        <taxon>Euteleostomi</taxon>
        <taxon>Actinopterygii</taxon>
        <taxon>Neopterygii</taxon>
        <taxon>Teleostei</taxon>
        <taxon>Ostariophysi</taxon>
        <taxon>Cypriniformes</taxon>
        <taxon>Cyprinidae</taxon>
        <taxon>Labeoninae</taxon>
        <taxon>Labeonini</taxon>
        <taxon>Cirrhinus</taxon>
    </lineage>
</organism>
<comment type="caution">
    <text evidence="2">The sequence shown here is derived from an EMBL/GenBank/DDBJ whole genome shotgun (WGS) entry which is preliminary data.</text>
</comment>
<feature type="chain" id="PRO_5044870176" description="Secreted protein" evidence="1">
    <location>
        <begin position="21"/>
        <end position="61"/>
    </location>
</feature>
<name>A0ABD0S024_CIRMR</name>
<dbReference type="EMBL" id="JAMKFB020000001">
    <property type="protein sequence ID" value="KAL0204071.1"/>
    <property type="molecule type" value="Genomic_DNA"/>
</dbReference>
<feature type="signal peptide" evidence="1">
    <location>
        <begin position="1"/>
        <end position="20"/>
    </location>
</feature>